<sequence length="118" mass="13113">RPFPFGATSSPAEELSGPPFARAVVWVPPPPDSRRSITRDTVALTSLRTSEPISTMLGLREKSFSFNSLIIINSYFDEMELNRDFHVSENEWNSEGPALSRFGNDGRVALSLKKGENI</sequence>
<gene>
    <name evidence="1" type="ORF">STAS_21741</name>
</gene>
<reference evidence="2" key="1">
    <citation type="journal article" date="2019" name="Curr. Biol.">
        <title>Genome Sequence of Striga asiatica Provides Insight into the Evolution of Plant Parasitism.</title>
        <authorList>
            <person name="Yoshida S."/>
            <person name="Kim S."/>
            <person name="Wafula E.K."/>
            <person name="Tanskanen J."/>
            <person name="Kim Y.M."/>
            <person name="Honaas L."/>
            <person name="Yang Z."/>
            <person name="Spallek T."/>
            <person name="Conn C.E."/>
            <person name="Ichihashi Y."/>
            <person name="Cheong K."/>
            <person name="Cui S."/>
            <person name="Der J.P."/>
            <person name="Gundlach H."/>
            <person name="Jiao Y."/>
            <person name="Hori C."/>
            <person name="Ishida J.K."/>
            <person name="Kasahara H."/>
            <person name="Kiba T."/>
            <person name="Kim M.S."/>
            <person name="Koo N."/>
            <person name="Laohavisit A."/>
            <person name="Lee Y.H."/>
            <person name="Lumba S."/>
            <person name="McCourt P."/>
            <person name="Mortimer J.C."/>
            <person name="Mutuku J.M."/>
            <person name="Nomura T."/>
            <person name="Sasaki-Sekimoto Y."/>
            <person name="Seto Y."/>
            <person name="Wang Y."/>
            <person name="Wakatake T."/>
            <person name="Sakakibara H."/>
            <person name="Demura T."/>
            <person name="Yamaguchi S."/>
            <person name="Yoneyama K."/>
            <person name="Manabe R.I."/>
            <person name="Nelson D.C."/>
            <person name="Schulman A.H."/>
            <person name="Timko M.P."/>
            <person name="dePamphilis C.W."/>
            <person name="Choi D."/>
            <person name="Shirasu K."/>
        </authorList>
    </citation>
    <scope>NUCLEOTIDE SEQUENCE [LARGE SCALE GENOMIC DNA]</scope>
    <source>
        <strain evidence="2">cv. UVA1</strain>
    </source>
</reference>
<comment type="caution">
    <text evidence="1">The sequence shown here is derived from an EMBL/GenBank/DDBJ whole genome shotgun (WGS) entry which is preliminary data.</text>
</comment>
<evidence type="ECO:0000313" key="2">
    <source>
        <dbReference type="Proteomes" id="UP000325081"/>
    </source>
</evidence>
<keyword evidence="2" id="KW-1185">Reference proteome</keyword>
<name>A0A5A7QI86_STRAF</name>
<feature type="non-terminal residue" evidence="1">
    <location>
        <position position="118"/>
    </location>
</feature>
<dbReference type="Proteomes" id="UP000325081">
    <property type="component" value="Unassembled WGS sequence"/>
</dbReference>
<proteinExistence type="predicted"/>
<feature type="non-terminal residue" evidence="1">
    <location>
        <position position="1"/>
    </location>
</feature>
<organism evidence="1 2">
    <name type="scientific">Striga asiatica</name>
    <name type="common">Asiatic witchweed</name>
    <name type="synonym">Buchnera asiatica</name>
    <dbReference type="NCBI Taxonomy" id="4170"/>
    <lineage>
        <taxon>Eukaryota</taxon>
        <taxon>Viridiplantae</taxon>
        <taxon>Streptophyta</taxon>
        <taxon>Embryophyta</taxon>
        <taxon>Tracheophyta</taxon>
        <taxon>Spermatophyta</taxon>
        <taxon>Magnoliopsida</taxon>
        <taxon>eudicotyledons</taxon>
        <taxon>Gunneridae</taxon>
        <taxon>Pentapetalae</taxon>
        <taxon>asterids</taxon>
        <taxon>lamiids</taxon>
        <taxon>Lamiales</taxon>
        <taxon>Orobanchaceae</taxon>
        <taxon>Buchnereae</taxon>
        <taxon>Striga</taxon>
    </lineage>
</organism>
<evidence type="ECO:0000313" key="1">
    <source>
        <dbReference type="EMBL" id="GER44824.1"/>
    </source>
</evidence>
<accession>A0A5A7QI86</accession>
<protein>
    <submittedName>
        <fullName evidence="1">Transcriptional regulator</fullName>
    </submittedName>
</protein>
<dbReference type="EMBL" id="BKCP01007093">
    <property type="protein sequence ID" value="GER44824.1"/>
    <property type="molecule type" value="Genomic_DNA"/>
</dbReference>
<dbReference type="AlphaFoldDB" id="A0A5A7QI86"/>